<dbReference type="PANTHER" id="PTHR47219">
    <property type="entry name" value="RAB GTPASE-ACTIVATING PROTEIN 1-LIKE"/>
    <property type="match status" value="1"/>
</dbReference>
<dbReference type="AlphaFoldDB" id="A0A1X2H6G3"/>
<dbReference type="InterPro" id="IPR035969">
    <property type="entry name" value="Rab-GAP_TBC_sf"/>
</dbReference>
<accession>A0A1X2H6G3</accession>
<dbReference type="SUPFAM" id="SSF47923">
    <property type="entry name" value="Ypt/Rab-GAP domain of gyp1p"/>
    <property type="match status" value="2"/>
</dbReference>
<dbReference type="InParanoid" id="A0A1X2H6G3"/>
<dbReference type="PANTHER" id="PTHR47219:SF9">
    <property type="entry name" value="GTPASE ACTIVATING PROTEIN AND CENTROSOME-ASSOCIATED, ISOFORM B"/>
    <property type="match status" value="1"/>
</dbReference>
<dbReference type="Gene3D" id="1.10.10.750">
    <property type="entry name" value="Ypt/Rab-GAP domain of gyp1p, domain 1"/>
    <property type="match status" value="1"/>
</dbReference>
<feature type="region of interest" description="Disordered" evidence="3">
    <location>
        <begin position="1"/>
        <end position="26"/>
    </location>
</feature>
<evidence type="ECO:0000256" key="1">
    <source>
        <dbReference type="ARBA" id="ARBA00022468"/>
    </source>
</evidence>
<dbReference type="FunFam" id="1.10.472.80:FF:000027">
    <property type="entry name" value="GTPase activating protein (Evi5)"/>
    <property type="match status" value="1"/>
</dbReference>
<evidence type="ECO:0000313" key="5">
    <source>
        <dbReference type="EMBL" id="ORY94066.1"/>
    </source>
</evidence>
<dbReference type="GO" id="GO:0031267">
    <property type="term" value="F:small GTPase binding"/>
    <property type="evidence" value="ECO:0007669"/>
    <property type="project" value="TreeGrafter"/>
</dbReference>
<dbReference type="OMA" id="WNDIMAK"/>
<dbReference type="OrthoDB" id="421393at2759"/>
<dbReference type="EMBL" id="MCGN01000008">
    <property type="protein sequence ID" value="ORY94066.1"/>
    <property type="molecule type" value="Genomic_DNA"/>
</dbReference>
<dbReference type="PROSITE" id="PS50086">
    <property type="entry name" value="TBC_RABGAP"/>
    <property type="match status" value="1"/>
</dbReference>
<evidence type="ECO:0000259" key="4">
    <source>
        <dbReference type="PROSITE" id="PS50086"/>
    </source>
</evidence>
<comment type="caution">
    <text evidence="5">The sequence shown here is derived from an EMBL/GenBank/DDBJ whole genome shotgun (WGS) entry which is preliminary data.</text>
</comment>
<dbReference type="SMART" id="SM00164">
    <property type="entry name" value="TBC"/>
    <property type="match status" value="1"/>
</dbReference>
<dbReference type="FunFam" id="1.10.8.270:FF:000001">
    <property type="entry name" value="TBC1 domain family member 1"/>
    <property type="match status" value="1"/>
</dbReference>
<dbReference type="Gene3D" id="1.10.472.80">
    <property type="entry name" value="Ypt/Rab-GAP domain of gyp1p, domain 3"/>
    <property type="match status" value="1"/>
</dbReference>
<dbReference type="STRING" id="13706.A0A1X2H6G3"/>
<keyword evidence="2" id="KW-0175">Coiled coil</keyword>
<dbReference type="GO" id="GO:0005096">
    <property type="term" value="F:GTPase activator activity"/>
    <property type="evidence" value="ECO:0007669"/>
    <property type="project" value="UniProtKB-KW"/>
</dbReference>
<name>A0A1X2H6G3_SYNRA</name>
<organism evidence="5 6">
    <name type="scientific">Syncephalastrum racemosum</name>
    <name type="common">Filamentous fungus</name>
    <dbReference type="NCBI Taxonomy" id="13706"/>
    <lineage>
        <taxon>Eukaryota</taxon>
        <taxon>Fungi</taxon>
        <taxon>Fungi incertae sedis</taxon>
        <taxon>Mucoromycota</taxon>
        <taxon>Mucoromycotina</taxon>
        <taxon>Mucoromycetes</taxon>
        <taxon>Mucorales</taxon>
        <taxon>Syncephalastraceae</taxon>
        <taxon>Syncephalastrum</taxon>
    </lineage>
</organism>
<protein>
    <submittedName>
        <fullName evidence="5">Rab-GTPase-TBC domain-domain-containing protein</fullName>
    </submittedName>
</protein>
<evidence type="ECO:0000256" key="3">
    <source>
        <dbReference type="SAM" id="MobiDB-lite"/>
    </source>
</evidence>
<dbReference type="Gene3D" id="1.10.8.270">
    <property type="entry name" value="putative rabgap domain of human tbc1 domain family member 14 like domains"/>
    <property type="match status" value="1"/>
</dbReference>
<evidence type="ECO:0000313" key="6">
    <source>
        <dbReference type="Proteomes" id="UP000242180"/>
    </source>
</evidence>
<evidence type="ECO:0000256" key="2">
    <source>
        <dbReference type="SAM" id="Coils"/>
    </source>
</evidence>
<gene>
    <name evidence="5" type="ORF">BCR43DRAFT_443483</name>
</gene>
<proteinExistence type="predicted"/>
<dbReference type="InterPro" id="IPR050302">
    <property type="entry name" value="Rab_GAP_TBC_domain"/>
</dbReference>
<feature type="compositionally biased region" description="Basic and acidic residues" evidence="3">
    <location>
        <begin position="8"/>
        <end position="26"/>
    </location>
</feature>
<keyword evidence="6" id="KW-1185">Reference proteome</keyword>
<dbReference type="InterPro" id="IPR000195">
    <property type="entry name" value="Rab-GAP-TBC_dom"/>
</dbReference>
<keyword evidence="1" id="KW-0343">GTPase activation</keyword>
<sequence length="464" mass="54253">MSKFGGRTSEEHHRDSPKHTALKEETRNTLETLRETSTDYDWDFWLSWINDVDLVLRTQPEAVKHHMTLGMPPSLRGQLWQIGVRSRNTGDVESEYRELLKRVSPDEKLIRRDLSRTFPTHEFFKEQDGEGQEALFNVIKAYSIFDQQVGYCQGLPFIVGCLLLEMREEHAFAVLIKLMSQNGLRSQYTPNMETLHERLYQFDHILQQKIPQVHRHLETQGVRPSMYASQWFLTLFASRCPLPLTVRIFDLIMVEGTLVVLRVALALLWRSQDTLLTLDMEHLVGFLNHTIYDAYVDDPNALVQDTYQIDIPTRLLNRLAKQRTTEAAREAKAQTQEEHLRRINTDLSQHVHRLEKANRTLETENRDVTQQVIDAKMSVARLDDENQQLRHELGQVRSELEQLKSTLPALEEMTRQNAYYRQQNQDLQSQLTDVEEILVDLKLKYAESEGRYEELHRRLGATGH</sequence>
<dbReference type="Proteomes" id="UP000242180">
    <property type="component" value="Unassembled WGS sequence"/>
</dbReference>
<dbReference type="Pfam" id="PF23436">
    <property type="entry name" value="RabGap-TBC_2"/>
    <property type="match status" value="1"/>
</dbReference>
<feature type="coiled-coil region" evidence="2">
    <location>
        <begin position="344"/>
        <end position="458"/>
    </location>
</feature>
<feature type="domain" description="Rab-GAP TBC" evidence="4">
    <location>
        <begin position="70"/>
        <end position="256"/>
    </location>
</feature>
<reference evidence="5 6" key="1">
    <citation type="submission" date="2016-07" db="EMBL/GenBank/DDBJ databases">
        <title>Pervasive Adenine N6-methylation of Active Genes in Fungi.</title>
        <authorList>
            <consortium name="DOE Joint Genome Institute"/>
            <person name="Mondo S.J."/>
            <person name="Dannebaum R.O."/>
            <person name="Kuo R.C."/>
            <person name="Labutti K."/>
            <person name="Haridas S."/>
            <person name="Kuo A."/>
            <person name="Salamov A."/>
            <person name="Ahrendt S.R."/>
            <person name="Lipzen A."/>
            <person name="Sullivan W."/>
            <person name="Andreopoulos W.B."/>
            <person name="Clum A."/>
            <person name="Lindquist E."/>
            <person name="Daum C."/>
            <person name="Ramamoorthy G.K."/>
            <person name="Gryganskyi A."/>
            <person name="Culley D."/>
            <person name="Magnuson J.K."/>
            <person name="James T.Y."/>
            <person name="O'Malley M.A."/>
            <person name="Stajich J.E."/>
            <person name="Spatafora J.W."/>
            <person name="Visel A."/>
            <person name="Grigoriev I.V."/>
        </authorList>
    </citation>
    <scope>NUCLEOTIDE SEQUENCE [LARGE SCALE GENOMIC DNA]</scope>
    <source>
        <strain evidence="5 6">NRRL 2496</strain>
    </source>
</reference>